<feature type="non-terminal residue" evidence="3">
    <location>
        <position position="1"/>
    </location>
</feature>
<name>A0A0D6ETW6_SPOSA</name>
<dbReference type="Pfam" id="PF19343">
    <property type="entry name" value="HAM1_N"/>
    <property type="match status" value="3"/>
</dbReference>
<dbReference type="EMBL" id="CENE01000046">
    <property type="protein sequence ID" value="CEQ43045.1"/>
    <property type="molecule type" value="Genomic_DNA"/>
</dbReference>
<organism evidence="3 4">
    <name type="scientific">Sporidiobolus salmonicolor</name>
    <name type="common">Yeast-like fungus</name>
    <name type="synonym">Sporobolomyces salmonicolor</name>
    <dbReference type="NCBI Taxonomy" id="5005"/>
    <lineage>
        <taxon>Eukaryota</taxon>
        <taxon>Fungi</taxon>
        <taxon>Dikarya</taxon>
        <taxon>Basidiomycota</taxon>
        <taxon>Pucciniomycotina</taxon>
        <taxon>Microbotryomycetes</taxon>
        <taxon>Sporidiobolales</taxon>
        <taxon>Sporidiobolaceae</taxon>
        <taxon>Sporobolomyces</taxon>
    </lineage>
</organism>
<feature type="domain" description="HAM1-like N-terminal" evidence="2">
    <location>
        <begin position="507"/>
        <end position="616"/>
    </location>
</feature>
<accession>A0A0D6ETW6</accession>
<sequence>MSSESLSRVPLLSNRDAATVDLTLQSLAQAYGALQAGKLPTSHQFVAFLQKTLHSSVLQPDVGSMFAGKVGGGKLSKRGREVVVDTRKVLEALARLVLQHNDDDKAKNADVGVDVDVKEFNVEVPDIPVPSRRELSEASQSLHQLLSLLLTSNELRHLLADSINLFRDLFADAAENVADVAIQATRASKKAARKARPSDKEREEKKLPTDGYEHWEDVVAAGQDVRKNIKRGAEDKRDEMLKQGAKEYIEEELPTDAKDAVIERFKAIINEIQSQPEYSEAVNTLSHLARKYFELSKESLVDAAQASTAKLDGDLEPNAEAQNAVSLLRQIVESFTGSLEPALQTGDKLYNHVKGDERIQQCWKEFDQLVERCINDPGYITTSKASRRFDTIYDRAREIVESNAEWKRDANAFITETQKLLSHAANDKALLAVGDACEKLGESLADFAHTGVNLVGVDGGDLWKDVSQVFLPRLLGALKQVPLPRVEYTVSLFASSSCSGAQIDRLPRVLQSEDLDLIVDNIRFESASFIPDAAHFKTNLDYSTKKGYAAYASEFSTHTTLSFAGLRMQATNISYYVAKKTGWIGLEDSGLLDVYIGSQDPKADDGLDVTLILENAHDADRESFFRLKKVEVNIEGFDIGIRQSSHPIRNWLARGALRSYMEVKVKEVLEEQIAAGFQQLDQQLFLLQYKATAARTAAPDPLAFLRAIFAPTSSGSLVDEITSTGITKVGPKGEYILAIGVEEELLPNRLTGLGKYGKDVVGKKRAVESLMEEGRAELGEAIGATGESVEDLERAGRDVGEALDDEARKLQRAKERQRKEEGRRDGWKSEAFDFVA</sequence>
<dbReference type="InterPro" id="IPR045967">
    <property type="entry name" value="HAM1-like_N"/>
</dbReference>
<evidence type="ECO:0000259" key="2">
    <source>
        <dbReference type="Pfam" id="PF19343"/>
    </source>
</evidence>
<feature type="domain" description="HAM1-like N-terminal" evidence="2">
    <location>
        <begin position="190"/>
        <end position="489"/>
    </location>
</feature>
<proteinExistence type="predicted"/>
<dbReference type="Proteomes" id="UP000243876">
    <property type="component" value="Unassembled WGS sequence"/>
</dbReference>
<gene>
    <name evidence="3" type="primary">SPOSA6832_04944</name>
</gene>
<dbReference type="OrthoDB" id="5407957at2759"/>
<evidence type="ECO:0000313" key="3">
    <source>
        <dbReference type="EMBL" id="CEQ43045.1"/>
    </source>
</evidence>
<evidence type="ECO:0000256" key="1">
    <source>
        <dbReference type="SAM" id="MobiDB-lite"/>
    </source>
</evidence>
<reference evidence="4" key="1">
    <citation type="submission" date="2015-02" db="EMBL/GenBank/DDBJ databases">
        <authorList>
            <person name="Gon?alves P."/>
        </authorList>
    </citation>
    <scope>NUCLEOTIDE SEQUENCE [LARGE SCALE GENOMIC DNA]</scope>
</reference>
<dbReference type="PANTHER" id="PTHR31138:SF1">
    <property type="entry name" value="PDZ DOMAIN-CONTAINING PROTEIN"/>
    <property type="match status" value="1"/>
</dbReference>
<feature type="region of interest" description="Disordered" evidence="1">
    <location>
        <begin position="785"/>
        <end position="836"/>
    </location>
</feature>
<dbReference type="PANTHER" id="PTHR31138">
    <property type="entry name" value="CHROMOSOME 19, WHOLE GENOME SHOTGUN SEQUENCE"/>
    <property type="match status" value="1"/>
</dbReference>
<feature type="domain" description="HAM1-like N-terminal" evidence="2">
    <location>
        <begin position="14"/>
        <end position="180"/>
    </location>
</feature>
<protein>
    <submittedName>
        <fullName evidence="3">SPOSA6832_04944-mRNA-1:cds</fullName>
    </submittedName>
</protein>
<evidence type="ECO:0000313" key="4">
    <source>
        <dbReference type="Proteomes" id="UP000243876"/>
    </source>
</evidence>
<feature type="compositionally biased region" description="Basic and acidic residues" evidence="1">
    <location>
        <begin position="791"/>
        <end position="836"/>
    </location>
</feature>
<dbReference type="AlphaFoldDB" id="A0A0D6ETW6"/>
<feature type="compositionally biased region" description="Basic and acidic residues" evidence="1">
    <location>
        <begin position="196"/>
        <end position="208"/>
    </location>
</feature>
<feature type="region of interest" description="Disordered" evidence="1">
    <location>
        <begin position="188"/>
        <end position="208"/>
    </location>
</feature>
<keyword evidence="4" id="KW-1185">Reference proteome</keyword>